<evidence type="ECO:0000256" key="8">
    <source>
        <dbReference type="ARBA" id="ARBA00022989"/>
    </source>
</evidence>
<evidence type="ECO:0000256" key="11">
    <source>
        <dbReference type="SAM" id="Phobius"/>
    </source>
</evidence>
<evidence type="ECO:0000313" key="13">
    <source>
        <dbReference type="Proteomes" id="UP001209755"/>
    </source>
</evidence>
<dbReference type="SUPFAM" id="SSF143865">
    <property type="entry name" value="CorA soluble domain-like"/>
    <property type="match status" value="1"/>
</dbReference>
<keyword evidence="6 11" id="KW-0812">Transmembrane</keyword>
<comment type="caution">
    <text evidence="12">The sequence shown here is derived from an EMBL/GenBank/DDBJ whole genome shotgun (WGS) entry which is preliminary data.</text>
</comment>
<evidence type="ECO:0000256" key="5">
    <source>
        <dbReference type="ARBA" id="ARBA00022519"/>
    </source>
</evidence>
<keyword evidence="10 11" id="KW-0472">Membrane</keyword>
<dbReference type="InterPro" id="IPR045861">
    <property type="entry name" value="CorA_cytoplasmic_dom"/>
</dbReference>
<evidence type="ECO:0000256" key="1">
    <source>
        <dbReference type="ARBA" id="ARBA00004651"/>
    </source>
</evidence>
<keyword evidence="5" id="KW-0997">Cell inner membrane</keyword>
<sequence>MTLVDDSPEAPPRFLDVVSFVFDGKGGAREIAADDFPEHAFAEGESGFAWLHLKREASATPALLAALDLDGYVTDALTAEETRPRCTVHGDGVLINLRGVNLHPSADPEDMISVRLWATERQVIGVSVRPLFAIGDLLAAISRGQAPVSAGDFVAKLALRLADRAEPAVADLTDAIDDLEDLSLDPEAFVSRQDLSAIRRAAILLRRYLVPQRDALSTLEIEDLPWLGERDRAHLREAADRVLRLGEELDAIRDRAQVVHDQILDQRAESLNRRMLLLAIVTAIFLPLGLVTSLLGINVGGIPGADNPNAFAIVCALLAALGAGAYWWFRRTGMFR</sequence>
<proteinExistence type="inferred from homology"/>
<keyword evidence="9" id="KW-0406">Ion transport</keyword>
<accession>A0ABT3HHE3</accession>
<keyword evidence="4" id="KW-1003">Cell membrane</keyword>
<dbReference type="InterPro" id="IPR045863">
    <property type="entry name" value="CorA_TM1_TM2"/>
</dbReference>
<dbReference type="Gene3D" id="3.30.460.20">
    <property type="entry name" value="CorA soluble domain-like"/>
    <property type="match status" value="1"/>
</dbReference>
<dbReference type="RefSeq" id="WP_264603340.1">
    <property type="nucleotide sequence ID" value="NZ_JAOQNS010000014.1"/>
</dbReference>
<evidence type="ECO:0000256" key="7">
    <source>
        <dbReference type="ARBA" id="ARBA00022833"/>
    </source>
</evidence>
<evidence type="ECO:0000256" key="4">
    <source>
        <dbReference type="ARBA" id="ARBA00022475"/>
    </source>
</evidence>
<evidence type="ECO:0000256" key="6">
    <source>
        <dbReference type="ARBA" id="ARBA00022692"/>
    </source>
</evidence>
<dbReference type="PANTHER" id="PTHR46494:SF3">
    <property type="entry name" value="ZINC TRANSPORT PROTEIN ZNTB"/>
    <property type="match status" value="1"/>
</dbReference>
<feature type="transmembrane region" description="Helical" evidence="11">
    <location>
        <begin position="309"/>
        <end position="329"/>
    </location>
</feature>
<name>A0ABT3HHE3_9HYPH</name>
<evidence type="ECO:0000256" key="10">
    <source>
        <dbReference type="ARBA" id="ARBA00023136"/>
    </source>
</evidence>
<protein>
    <submittedName>
        <fullName evidence="12">Zinc transporter</fullName>
    </submittedName>
</protein>
<dbReference type="InterPro" id="IPR002523">
    <property type="entry name" value="MgTranspt_CorA/ZnTranspt_ZntB"/>
</dbReference>
<dbReference type="SUPFAM" id="SSF144083">
    <property type="entry name" value="Magnesium transport protein CorA, transmembrane region"/>
    <property type="match status" value="1"/>
</dbReference>
<organism evidence="12 13">
    <name type="scientific">Rhodobium gokarnense</name>
    <dbReference type="NCBI Taxonomy" id="364296"/>
    <lineage>
        <taxon>Bacteria</taxon>
        <taxon>Pseudomonadati</taxon>
        <taxon>Pseudomonadota</taxon>
        <taxon>Alphaproteobacteria</taxon>
        <taxon>Hyphomicrobiales</taxon>
        <taxon>Rhodobiaceae</taxon>
        <taxon>Rhodobium</taxon>
    </lineage>
</organism>
<evidence type="ECO:0000256" key="2">
    <source>
        <dbReference type="ARBA" id="ARBA00009765"/>
    </source>
</evidence>
<dbReference type="Pfam" id="PF01544">
    <property type="entry name" value="CorA"/>
    <property type="match status" value="1"/>
</dbReference>
<dbReference type="EMBL" id="JAOQNS010000014">
    <property type="protein sequence ID" value="MCW2309764.1"/>
    <property type="molecule type" value="Genomic_DNA"/>
</dbReference>
<keyword evidence="8 11" id="KW-1133">Transmembrane helix</keyword>
<keyword evidence="3" id="KW-0813">Transport</keyword>
<evidence type="ECO:0000256" key="3">
    <source>
        <dbReference type="ARBA" id="ARBA00022448"/>
    </source>
</evidence>
<evidence type="ECO:0000313" key="12">
    <source>
        <dbReference type="EMBL" id="MCW2309764.1"/>
    </source>
</evidence>
<dbReference type="Gene3D" id="1.20.58.340">
    <property type="entry name" value="Magnesium transport protein CorA, transmembrane region"/>
    <property type="match status" value="2"/>
</dbReference>
<comment type="similarity">
    <text evidence="2">Belongs to the CorA metal ion transporter (MIT) (TC 1.A.35) family.</text>
</comment>
<dbReference type="CDD" id="cd12833">
    <property type="entry name" value="ZntB-like_1"/>
    <property type="match status" value="1"/>
</dbReference>
<keyword evidence="7" id="KW-0862">Zinc</keyword>
<reference evidence="13" key="1">
    <citation type="submission" date="2023-07" db="EMBL/GenBank/DDBJ databases">
        <title>Genome sequencing of Purple Non-Sulfur Bacteria from various extreme environments.</title>
        <authorList>
            <person name="Mayer M."/>
        </authorList>
    </citation>
    <scope>NUCLEOTIDE SEQUENCE [LARGE SCALE GENOMIC DNA]</scope>
    <source>
        <strain evidence="13">DSM 17935</strain>
    </source>
</reference>
<keyword evidence="13" id="KW-1185">Reference proteome</keyword>
<dbReference type="PANTHER" id="PTHR46494">
    <property type="entry name" value="CORA FAMILY METAL ION TRANSPORTER (EUROFUNG)"/>
    <property type="match status" value="1"/>
</dbReference>
<gene>
    <name evidence="12" type="ORF">M2319_004123</name>
</gene>
<feature type="transmembrane region" description="Helical" evidence="11">
    <location>
        <begin position="276"/>
        <end position="297"/>
    </location>
</feature>
<dbReference type="Proteomes" id="UP001209755">
    <property type="component" value="Unassembled WGS sequence"/>
</dbReference>
<evidence type="ECO:0000256" key="9">
    <source>
        <dbReference type="ARBA" id="ARBA00023065"/>
    </source>
</evidence>
<comment type="subcellular location">
    <subcellularLocation>
        <location evidence="1">Cell membrane</location>
        <topology evidence="1">Multi-pass membrane protein</topology>
    </subcellularLocation>
</comment>